<dbReference type="PANTHER" id="PTHR37299:SF1">
    <property type="entry name" value="STAGE 0 SPORULATION PROTEIN A HOMOLOG"/>
    <property type="match status" value="1"/>
</dbReference>
<dbReference type="PROSITE" id="PS50930">
    <property type="entry name" value="HTH_LYTTR"/>
    <property type="match status" value="1"/>
</dbReference>
<proteinExistence type="predicted"/>
<dbReference type="InterPro" id="IPR007492">
    <property type="entry name" value="LytTR_DNA-bd_dom"/>
</dbReference>
<organism evidence="3 4">
    <name type="scientific">Olivibacter jilunii</name>
    <dbReference type="NCBI Taxonomy" id="985016"/>
    <lineage>
        <taxon>Bacteria</taxon>
        <taxon>Pseudomonadati</taxon>
        <taxon>Bacteroidota</taxon>
        <taxon>Sphingobacteriia</taxon>
        <taxon>Sphingobacteriales</taxon>
        <taxon>Sphingobacteriaceae</taxon>
        <taxon>Olivibacter</taxon>
    </lineage>
</organism>
<name>A0ABW6B6Q9_9SPHI</name>
<dbReference type="PANTHER" id="PTHR37299">
    <property type="entry name" value="TRANSCRIPTIONAL REGULATOR-RELATED"/>
    <property type="match status" value="1"/>
</dbReference>
<evidence type="ECO:0000259" key="2">
    <source>
        <dbReference type="PROSITE" id="PS50930"/>
    </source>
</evidence>
<evidence type="ECO:0000256" key="1">
    <source>
        <dbReference type="SAM" id="Phobius"/>
    </source>
</evidence>
<dbReference type="RefSeq" id="WP_377611746.1">
    <property type="nucleotide sequence ID" value="NZ_JBHUPA010000008.1"/>
</dbReference>
<dbReference type="Proteomes" id="UP001597560">
    <property type="component" value="Unassembled WGS sequence"/>
</dbReference>
<dbReference type="InterPro" id="IPR046947">
    <property type="entry name" value="LytR-like"/>
</dbReference>
<dbReference type="Gene3D" id="2.40.50.1020">
    <property type="entry name" value="LytTr DNA-binding domain"/>
    <property type="match status" value="1"/>
</dbReference>
<keyword evidence="1" id="KW-0812">Transmembrane</keyword>
<reference evidence="4" key="1">
    <citation type="journal article" date="2019" name="Int. J. Syst. Evol. Microbiol.">
        <title>The Global Catalogue of Microorganisms (GCM) 10K type strain sequencing project: providing services to taxonomists for standard genome sequencing and annotation.</title>
        <authorList>
            <consortium name="The Broad Institute Genomics Platform"/>
            <consortium name="The Broad Institute Genome Sequencing Center for Infectious Disease"/>
            <person name="Wu L."/>
            <person name="Ma J."/>
        </authorList>
    </citation>
    <scope>NUCLEOTIDE SEQUENCE [LARGE SCALE GENOMIC DNA]</scope>
    <source>
        <strain evidence="4">KCTC 23098</strain>
    </source>
</reference>
<keyword evidence="1" id="KW-1133">Transmembrane helix</keyword>
<comment type="caution">
    <text evidence="3">The sequence shown here is derived from an EMBL/GenBank/DDBJ whole genome shotgun (WGS) entry which is preliminary data.</text>
</comment>
<keyword evidence="4" id="KW-1185">Reference proteome</keyword>
<dbReference type="EMBL" id="JBHUPA010000008">
    <property type="protein sequence ID" value="MFD2963661.1"/>
    <property type="molecule type" value="Genomic_DNA"/>
</dbReference>
<feature type="transmembrane region" description="Helical" evidence="1">
    <location>
        <begin position="185"/>
        <end position="207"/>
    </location>
</feature>
<accession>A0ABW6B6Q9</accession>
<evidence type="ECO:0000313" key="3">
    <source>
        <dbReference type="EMBL" id="MFD2963661.1"/>
    </source>
</evidence>
<feature type="domain" description="HTH LytTR-type" evidence="2">
    <location>
        <begin position="268"/>
        <end position="370"/>
    </location>
</feature>
<keyword evidence="1" id="KW-0472">Membrane</keyword>
<sequence length="370" mass="41909">MQQSTLPFRTLAALFAIATLVAWMSFRYFYEQAKEALLTSKAESGRRELREIASLLAFQLKGGTSPEEVIRRLQESITNMDEQSEFVCMYNTSGIELCHPNPAMIGLKINPGNSRLVNSTQAEDFHEVLKRGQSASGIRQFPQAKQRISEVVSVYPVTNTNWMLASHANTAVWQNEIATLYRQCILAAVSLVLGISIGCFILIRLIYQKYETRLQRKLDGLNAEVIEVSALNKHLLASKEKQETTATTVTLNEAQHAESRKRLMTYHKDQIISIAVQDVAFIYLAEGTVSVTTFHSEAYPINNSLDELMSQLDADSFYRANRQFILNIRAIDSILMYGRNQLRIQTTPVAPEAIIISKHKIADFKRWLDR</sequence>
<dbReference type="Pfam" id="PF04397">
    <property type="entry name" value="LytTR"/>
    <property type="match status" value="1"/>
</dbReference>
<protein>
    <submittedName>
        <fullName evidence="3">LytR/AlgR family response regulator transcription factor</fullName>
    </submittedName>
</protein>
<gene>
    <name evidence="3" type="ORF">ACFS6J_17785</name>
</gene>
<dbReference type="SMART" id="SM00850">
    <property type="entry name" value="LytTR"/>
    <property type="match status" value="1"/>
</dbReference>
<evidence type="ECO:0000313" key="4">
    <source>
        <dbReference type="Proteomes" id="UP001597560"/>
    </source>
</evidence>